<dbReference type="EMBL" id="JBHTIL010000006">
    <property type="protein sequence ID" value="MFD0927882.1"/>
    <property type="molecule type" value="Genomic_DNA"/>
</dbReference>
<dbReference type="RefSeq" id="WP_253648338.1">
    <property type="nucleotide sequence ID" value="NZ_BAAAMO010000001.1"/>
</dbReference>
<dbReference type="InterPro" id="IPR017517">
    <property type="entry name" value="Maleyloyr_isom"/>
</dbReference>
<evidence type="ECO:0000313" key="3">
    <source>
        <dbReference type="Proteomes" id="UP001597068"/>
    </source>
</evidence>
<evidence type="ECO:0000259" key="1">
    <source>
        <dbReference type="Pfam" id="PF11716"/>
    </source>
</evidence>
<dbReference type="NCBIfam" id="TIGR03085">
    <property type="entry name" value="TIGR03085 family metal-binding protein"/>
    <property type="match status" value="1"/>
</dbReference>
<gene>
    <name evidence="2" type="ORF">ACFQ04_19255</name>
</gene>
<dbReference type="NCBIfam" id="TIGR03083">
    <property type="entry name" value="maleylpyruvate isomerase family mycothiol-dependent enzyme"/>
    <property type="match status" value="1"/>
</dbReference>
<evidence type="ECO:0000313" key="2">
    <source>
        <dbReference type="EMBL" id="MFD0927882.1"/>
    </source>
</evidence>
<reference evidence="3" key="1">
    <citation type="journal article" date="2019" name="Int. J. Syst. Evol. Microbiol.">
        <title>The Global Catalogue of Microorganisms (GCM) 10K type strain sequencing project: providing services to taxonomists for standard genome sequencing and annotation.</title>
        <authorList>
            <consortium name="The Broad Institute Genomics Platform"/>
            <consortium name="The Broad Institute Genome Sequencing Center for Infectious Disease"/>
            <person name="Wu L."/>
            <person name="Ma J."/>
        </authorList>
    </citation>
    <scope>NUCLEOTIDE SEQUENCE [LARGE SCALE GENOMIC DNA]</scope>
    <source>
        <strain evidence="3">CCUG 50873</strain>
    </source>
</reference>
<dbReference type="Proteomes" id="UP001597068">
    <property type="component" value="Unassembled WGS sequence"/>
</dbReference>
<sequence length="206" mass="21916">MSVVSDERAALAQTFREAGPDAPTLCGGWQTRDLLAHLVVRESRPDAAPGILVPFLAGYTERVQNSYARGDYAGLVGRFASGPPLWSPFRLVEGLANTAEFFVHHEDVRRGSTGWEPRTLPTGLHSALTSTLKRMGKPLLRSVPARLTLVDPAGGEVLTTGSGPAVTITGDIGELMLFAFGRDAVRVEFTGSDSAVESVRGASRGL</sequence>
<dbReference type="InterPro" id="IPR017519">
    <property type="entry name" value="CHP03085"/>
</dbReference>
<dbReference type="InterPro" id="IPR024344">
    <property type="entry name" value="MDMPI_metal-binding"/>
</dbReference>
<dbReference type="SUPFAM" id="SSF109854">
    <property type="entry name" value="DinB/YfiT-like putative metalloenzymes"/>
    <property type="match status" value="1"/>
</dbReference>
<name>A0ABW3GH11_9NOCA</name>
<organism evidence="2 3">
    <name type="scientific">Williamsia deligens</name>
    <dbReference type="NCBI Taxonomy" id="321325"/>
    <lineage>
        <taxon>Bacteria</taxon>
        <taxon>Bacillati</taxon>
        <taxon>Actinomycetota</taxon>
        <taxon>Actinomycetes</taxon>
        <taxon>Mycobacteriales</taxon>
        <taxon>Nocardiaceae</taxon>
        <taxon>Williamsia</taxon>
    </lineage>
</organism>
<protein>
    <submittedName>
        <fullName evidence="2">TIGR03085 family metal-binding protein</fullName>
    </submittedName>
</protein>
<accession>A0ABW3GH11</accession>
<proteinExistence type="predicted"/>
<keyword evidence="3" id="KW-1185">Reference proteome</keyword>
<dbReference type="Pfam" id="PF11716">
    <property type="entry name" value="MDMPI_N"/>
    <property type="match status" value="1"/>
</dbReference>
<feature type="domain" description="Mycothiol-dependent maleylpyruvate isomerase metal-binding" evidence="1">
    <location>
        <begin position="6"/>
        <end position="40"/>
    </location>
</feature>
<dbReference type="InterPro" id="IPR034660">
    <property type="entry name" value="DinB/YfiT-like"/>
</dbReference>
<comment type="caution">
    <text evidence="2">The sequence shown here is derived from an EMBL/GenBank/DDBJ whole genome shotgun (WGS) entry which is preliminary data.</text>
</comment>